<accession>A0A2M8RY38</accession>
<dbReference type="EMBL" id="PHGZ01000004">
    <property type="protein sequence ID" value="PJG83795.1"/>
    <property type="molecule type" value="Genomic_DNA"/>
</dbReference>
<proteinExistence type="predicted"/>
<dbReference type="AlphaFoldDB" id="A0A2M8RY38"/>
<dbReference type="InterPro" id="IPR026365">
    <property type="entry name" value="BcepMu_gp16"/>
</dbReference>
<comment type="caution">
    <text evidence="1">The sequence shown here is derived from an EMBL/GenBank/DDBJ whole genome shotgun (WGS) entry which is preliminary data.</text>
</comment>
<evidence type="ECO:0000313" key="1">
    <source>
        <dbReference type="EMBL" id="PJG83795.1"/>
    </source>
</evidence>
<sequence>MKKRSREETKQWFRDKNITQAEWGRQNGYNSNEISRVLNGKSKCLYGRERDIAIKLNIHLEN</sequence>
<reference evidence="1 2" key="1">
    <citation type="submission" date="2017-11" db="EMBL/GenBank/DDBJ databases">
        <title>Reclassification of Bisgaard taxon 5 as Caviibacterium pharyngocola gen. nov., sp. nov.</title>
        <authorList>
            <person name="Christensen H."/>
        </authorList>
    </citation>
    <scope>NUCLEOTIDE SEQUENCE [LARGE SCALE GENOMIC DNA]</scope>
    <source>
        <strain evidence="1 2">7_3</strain>
    </source>
</reference>
<dbReference type="OrthoDB" id="5679056at2"/>
<keyword evidence="2" id="KW-1185">Reference proteome</keyword>
<name>A0A2M8RY38_9PAST</name>
<keyword evidence="1" id="KW-0238">DNA-binding</keyword>
<evidence type="ECO:0000313" key="2">
    <source>
        <dbReference type="Proteomes" id="UP000230282"/>
    </source>
</evidence>
<dbReference type="Proteomes" id="UP000230282">
    <property type="component" value="Unassembled WGS sequence"/>
</dbReference>
<organism evidence="1 2">
    <name type="scientific">Caviibacterium pharyngocola</name>
    <dbReference type="NCBI Taxonomy" id="28159"/>
    <lineage>
        <taxon>Bacteria</taxon>
        <taxon>Pseudomonadati</taxon>
        <taxon>Pseudomonadota</taxon>
        <taxon>Gammaproteobacteria</taxon>
        <taxon>Pasteurellales</taxon>
        <taxon>Pasteurellaceae</taxon>
        <taxon>Caviibacterium</taxon>
    </lineage>
</organism>
<dbReference type="NCBIfam" id="TIGR04111">
    <property type="entry name" value="BcepMu_gp16"/>
    <property type="match status" value="1"/>
</dbReference>
<dbReference type="RefSeq" id="WP_100295762.1">
    <property type="nucleotide sequence ID" value="NZ_PHGZ01000004.1"/>
</dbReference>
<gene>
    <name evidence="1" type="ORF">CVP04_01505</name>
</gene>
<protein>
    <submittedName>
        <fullName evidence="1">DNA-binding protein</fullName>
    </submittedName>
</protein>
<dbReference type="GO" id="GO:0003677">
    <property type="term" value="F:DNA binding"/>
    <property type="evidence" value="ECO:0007669"/>
    <property type="project" value="UniProtKB-KW"/>
</dbReference>